<evidence type="ECO:0000256" key="1">
    <source>
        <dbReference type="SAM" id="MobiDB-lite"/>
    </source>
</evidence>
<feature type="compositionally biased region" description="Polar residues" evidence="1">
    <location>
        <begin position="152"/>
        <end position="163"/>
    </location>
</feature>
<comment type="caution">
    <text evidence="2">The sequence shown here is derived from an EMBL/GenBank/DDBJ whole genome shotgun (WGS) entry which is preliminary data.</text>
</comment>
<proteinExistence type="predicted"/>
<protein>
    <submittedName>
        <fullName evidence="2">Uncharacterized protein</fullName>
    </submittedName>
</protein>
<evidence type="ECO:0000313" key="2">
    <source>
        <dbReference type="EMBL" id="KAK3584073.1"/>
    </source>
</evidence>
<evidence type="ECO:0000313" key="3">
    <source>
        <dbReference type="Proteomes" id="UP001195483"/>
    </source>
</evidence>
<reference evidence="2" key="2">
    <citation type="journal article" date="2021" name="Genome Biol. Evol.">
        <title>Developing a high-quality reference genome for a parasitic bivalve with doubly uniparental inheritance (Bivalvia: Unionida).</title>
        <authorList>
            <person name="Smith C.H."/>
        </authorList>
    </citation>
    <scope>NUCLEOTIDE SEQUENCE</scope>
    <source>
        <strain evidence="2">CHS0354</strain>
        <tissue evidence="2">Mantle</tissue>
    </source>
</reference>
<reference evidence="2" key="3">
    <citation type="submission" date="2023-05" db="EMBL/GenBank/DDBJ databases">
        <authorList>
            <person name="Smith C.H."/>
        </authorList>
    </citation>
    <scope>NUCLEOTIDE SEQUENCE</scope>
    <source>
        <strain evidence="2">CHS0354</strain>
        <tissue evidence="2">Mantle</tissue>
    </source>
</reference>
<reference evidence="2" key="1">
    <citation type="journal article" date="2021" name="Genome Biol. Evol.">
        <title>A High-Quality Reference Genome for a Parasitic Bivalve with Doubly Uniparental Inheritance (Bivalvia: Unionida).</title>
        <authorList>
            <person name="Smith C.H."/>
        </authorList>
    </citation>
    <scope>NUCLEOTIDE SEQUENCE</scope>
    <source>
        <strain evidence="2">CHS0354</strain>
    </source>
</reference>
<dbReference type="Proteomes" id="UP001195483">
    <property type="component" value="Unassembled WGS sequence"/>
</dbReference>
<gene>
    <name evidence="2" type="ORF">CHS0354_014972</name>
</gene>
<name>A0AAE0S2N8_9BIVA</name>
<feature type="compositionally biased region" description="Polar residues" evidence="1">
    <location>
        <begin position="74"/>
        <end position="93"/>
    </location>
</feature>
<organism evidence="2 3">
    <name type="scientific">Potamilus streckersoni</name>
    <dbReference type="NCBI Taxonomy" id="2493646"/>
    <lineage>
        <taxon>Eukaryota</taxon>
        <taxon>Metazoa</taxon>
        <taxon>Spiralia</taxon>
        <taxon>Lophotrochozoa</taxon>
        <taxon>Mollusca</taxon>
        <taxon>Bivalvia</taxon>
        <taxon>Autobranchia</taxon>
        <taxon>Heteroconchia</taxon>
        <taxon>Palaeoheterodonta</taxon>
        <taxon>Unionida</taxon>
        <taxon>Unionoidea</taxon>
        <taxon>Unionidae</taxon>
        <taxon>Ambleminae</taxon>
        <taxon>Lampsilini</taxon>
        <taxon>Potamilus</taxon>
    </lineage>
</organism>
<dbReference type="EMBL" id="JAEAOA010000925">
    <property type="protein sequence ID" value="KAK3584073.1"/>
    <property type="molecule type" value="Genomic_DNA"/>
</dbReference>
<accession>A0AAE0S2N8</accession>
<feature type="compositionally biased region" description="Polar residues" evidence="1">
    <location>
        <begin position="32"/>
        <end position="46"/>
    </location>
</feature>
<keyword evidence="3" id="KW-1185">Reference proteome</keyword>
<sequence length="173" mass="19185">MDTTGHQSTTYSEIKEKCPKSEYIIIPTQEETTISTSKWPSASIQTKTKKDKQSEGIALAARSNVPQAPHLPQINLQRRSNAGGTASYSTRTKSNQRRVQAARPAVPQTTTTSKSKAKEQRSFTTSIDFFSQKGNIPVPARFEVTALFQEESPPQQYNLGTSNWHEKTGPQNS</sequence>
<feature type="region of interest" description="Disordered" evidence="1">
    <location>
        <begin position="152"/>
        <end position="173"/>
    </location>
</feature>
<feature type="compositionally biased region" description="Basic and acidic residues" evidence="1">
    <location>
        <begin position="164"/>
        <end position="173"/>
    </location>
</feature>
<dbReference type="AlphaFoldDB" id="A0AAE0S2N8"/>
<feature type="region of interest" description="Disordered" evidence="1">
    <location>
        <begin position="32"/>
        <end position="129"/>
    </location>
</feature>